<dbReference type="PROSITE" id="PS50932">
    <property type="entry name" value="HTH_LACI_2"/>
    <property type="match status" value="1"/>
</dbReference>
<reference evidence="5 6" key="1">
    <citation type="submission" date="2016-12" db="EMBL/GenBank/DDBJ databases">
        <authorList>
            <person name="Song W.-J."/>
            <person name="Kurnit D.M."/>
        </authorList>
    </citation>
    <scope>NUCLEOTIDE SEQUENCE [LARGE SCALE GENOMIC DNA]</scope>
    <source>
        <strain evidence="5 6">DSM 19599</strain>
    </source>
</reference>
<dbReference type="InterPro" id="IPR000843">
    <property type="entry name" value="HTH_LacI"/>
</dbReference>
<evidence type="ECO:0000256" key="1">
    <source>
        <dbReference type="ARBA" id="ARBA00023015"/>
    </source>
</evidence>
<dbReference type="GO" id="GO:0003700">
    <property type="term" value="F:DNA-binding transcription factor activity"/>
    <property type="evidence" value="ECO:0007669"/>
    <property type="project" value="TreeGrafter"/>
</dbReference>
<dbReference type="AlphaFoldDB" id="A0A1M7ZI72"/>
<dbReference type="SUPFAM" id="SSF53822">
    <property type="entry name" value="Periplasmic binding protein-like I"/>
    <property type="match status" value="1"/>
</dbReference>
<sequence length="360" mass="39915">MAPEARLMKKPERARMADHKIKNMAEFSQLSGISRPTVSKYFNDPASVRKSTREQIEQALSKYDYRPNLFAVNLNKKRPRIIGVIVPDTSDTFFSELVRCIEARCMANGYLVIVLSSRGDPELEGRSIEMLLSLKIAGAIVAPLGADSDRGLIESLRARIPIVFLDSRLDDRTPFVGTDNFQSMPLITEYLCRTGTPPTYFDMPAINNNAAERKLAYLQTMTRLGFQPEVVSVTDARDWRFEDVGFTEAQRVLDGPGFATTTVLCANDRIATGVMAACYQRGLRIGREPGCDLRIAGHDDQPLSRYGCPPLTTVAQNFDQLGSHCIDLLMEGIESEEDGPATAPVRQIRLGATLMMRASA</sequence>
<evidence type="ECO:0000256" key="3">
    <source>
        <dbReference type="ARBA" id="ARBA00023163"/>
    </source>
</evidence>
<name>A0A1M7ZI72_9HYPH</name>
<dbReference type="GO" id="GO:0000976">
    <property type="term" value="F:transcription cis-regulatory region binding"/>
    <property type="evidence" value="ECO:0007669"/>
    <property type="project" value="TreeGrafter"/>
</dbReference>
<dbReference type="Gene3D" id="3.40.50.2300">
    <property type="match status" value="2"/>
</dbReference>
<gene>
    <name evidence="5" type="ORF">SAMN02745172_01769</name>
</gene>
<proteinExistence type="predicted"/>
<protein>
    <submittedName>
        <fullName evidence="5">Transcriptional regulator, LacI family</fullName>
    </submittedName>
</protein>
<dbReference type="CDD" id="cd06267">
    <property type="entry name" value="PBP1_LacI_sugar_binding-like"/>
    <property type="match status" value="1"/>
</dbReference>
<dbReference type="EMBL" id="FRXO01000003">
    <property type="protein sequence ID" value="SHO64605.1"/>
    <property type="molecule type" value="Genomic_DNA"/>
</dbReference>
<dbReference type="SMART" id="SM00354">
    <property type="entry name" value="HTH_LACI"/>
    <property type="match status" value="1"/>
</dbReference>
<dbReference type="STRING" id="1123029.SAMN02745172_01769"/>
<evidence type="ECO:0000259" key="4">
    <source>
        <dbReference type="PROSITE" id="PS50932"/>
    </source>
</evidence>
<dbReference type="PANTHER" id="PTHR30146:SF109">
    <property type="entry name" value="HTH-TYPE TRANSCRIPTIONAL REGULATOR GALS"/>
    <property type="match status" value="1"/>
</dbReference>
<keyword evidence="2" id="KW-0238">DNA-binding</keyword>
<dbReference type="SUPFAM" id="SSF47413">
    <property type="entry name" value="lambda repressor-like DNA-binding domains"/>
    <property type="match status" value="1"/>
</dbReference>
<dbReference type="Pfam" id="PF00356">
    <property type="entry name" value="LacI"/>
    <property type="match status" value="1"/>
</dbReference>
<keyword evidence="3" id="KW-0804">Transcription</keyword>
<dbReference type="Gene3D" id="1.10.260.40">
    <property type="entry name" value="lambda repressor-like DNA-binding domains"/>
    <property type="match status" value="1"/>
</dbReference>
<evidence type="ECO:0000256" key="2">
    <source>
        <dbReference type="ARBA" id="ARBA00023125"/>
    </source>
</evidence>
<accession>A0A1M7ZI72</accession>
<dbReference type="InterPro" id="IPR028082">
    <property type="entry name" value="Peripla_BP_I"/>
</dbReference>
<feature type="domain" description="HTH lacI-type" evidence="4">
    <location>
        <begin position="22"/>
        <end position="76"/>
    </location>
</feature>
<dbReference type="InterPro" id="IPR046335">
    <property type="entry name" value="LacI/GalR-like_sensor"/>
</dbReference>
<dbReference type="CDD" id="cd01392">
    <property type="entry name" value="HTH_LacI"/>
    <property type="match status" value="1"/>
</dbReference>
<evidence type="ECO:0000313" key="6">
    <source>
        <dbReference type="Proteomes" id="UP000186406"/>
    </source>
</evidence>
<keyword evidence="6" id="KW-1185">Reference proteome</keyword>
<dbReference type="Pfam" id="PF13377">
    <property type="entry name" value="Peripla_BP_3"/>
    <property type="match status" value="1"/>
</dbReference>
<dbReference type="PANTHER" id="PTHR30146">
    <property type="entry name" value="LACI-RELATED TRANSCRIPTIONAL REPRESSOR"/>
    <property type="match status" value="1"/>
</dbReference>
<dbReference type="Proteomes" id="UP000186406">
    <property type="component" value="Unassembled WGS sequence"/>
</dbReference>
<organism evidence="5 6">
    <name type="scientific">Pseudoxanthobacter soli DSM 19599</name>
    <dbReference type="NCBI Taxonomy" id="1123029"/>
    <lineage>
        <taxon>Bacteria</taxon>
        <taxon>Pseudomonadati</taxon>
        <taxon>Pseudomonadota</taxon>
        <taxon>Alphaproteobacteria</taxon>
        <taxon>Hyphomicrobiales</taxon>
        <taxon>Segnochrobactraceae</taxon>
        <taxon>Pseudoxanthobacter</taxon>
    </lineage>
</organism>
<keyword evidence="1" id="KW-0805">Transcription regulation</keyword>
<evidence type="ECO:0000313" key="5">
    <source>
        <dbReference type="EMBL" id="SHO64605.1"/>
    </source>
</evidence>
<dbReference type="InterPro" id="IPR010982">
    <property type="entry name" value="Lambda_DNA-bd_dom_sf"/>
</dbReference>